<gene>
    <name evidence="2" type="ORF">ON753_16725</name>
</gene>
<keyword evidence="3" id="KW-1185">Reference proteome</keyword>
<name>A0ABT3R4E9_9HYPH</name>
<comment type="caution">
    <text evidence="2">The sequence shown here is derived from an EMBL/GenBank/DDBJ whole genome shotgun (WGS) entry which is preliminary data.</text>
</comment>
<feature type="chain" id="PRO_5046389308" evidence="1">
    <location>
        <begin position="20"/>
        <end position="220"/>
    </location>
</feature>
<evidence type="ECO:0000256" key="1">
    <source>
        <dbReference type="SAM" id="SignalP"/>
    </source>
</evidence>
<reference evidence="2 3" key="1">
    <citation type="journal article" date="2016" name="Int. J. Syst. Evol. Microbiol.">
        <title>Labrenzia salina sp. nov., isolated from the rhizosphere of the halophyte Arthrocnemum macrostachyum.</title>
        <authorList>
            <person name="Camacho M."/>
            <person name="Redondo-Gomez S."/>
            <person name="Rodriguez-Llorente I."/>
            <person name="Rohde M."/>
            <person name="Sproer C."/>
            <person name="Schumann P."/>
            <person name="Klenk H.P."/>
            <person name="Montero-Calasanz M.D.C."/>
        </authorList>
    </citation>
    <scope>NUCLEOTIDE SEQUENCE [LARGE SCALE GENOMIC DNA]</scope>
    <source>
        <strain evidence="2 3">DSM 29163</strain>
    </source>
</reference>
<protein>
    <submittedName>
        <fullName evidence="2">Uncharacterized protein</fullName>
    </submittedName>
</protein>
<organism evidence="2 3">
    <name type="scientific">Roseibium salinum</name>
    <dbReference type="NCBI Taxonomy" id="1604349"/>
    <lineage>
        <taxon>Bacteria</taxon>
        <taxon>Pseudomonadati</taxon>
        <taxon>Pseudomonadota</taxon>
        <taxon>Alphaproteobacteria</taxon>
        <taxon>Hyphomicrobiales</taxon>
        <taxon>Stappiaceae</taxon>
        <taxon>Roseibium</taxon>
    </lineage>
</organism>
<dbReference type="EMBL" id="JAPEVI010000003">
    <property type="protein sequence ID" value="MCX2724000.1"/>
    <property type="molecule type" value="Genomic_DNA"/>
</dbReference>
<feature type="signal peptide" evidence="1">
    <location>
        <begin position="1"/>
        <end position="19"/>
    </location>
</feature>
<accession>A0ABT3R4E9</accession>
<dbReference type="RefSeq" id="WP_265963748.1">
    <property type="nucleotide sequence ID" value="NZ_JAPEVI010000003.1"/>
</dbReference>
<proteinExistence type="predicted"/>
<sequence>MRVLAAIFGLVLLSAPILAAETYDTFFRDGSLAGIGKGETLTYQTRTSGWSAPKPAAEAQDPQEEMLSLAVSGEQAVLKRERGGVEQSIGTFPASVGNPIVMYFMETALRDMAKQAGGSPFYIRNRIKEALLDKAERESVTVRYGKDDITAERATIRPFVTDEARGDMGGFAGLVLAVTVSDEVPGEYLSLVASAPAAEGTEAEGYRTAITLQAPGGATQ</sequence>
<dbReference type="Proteomes" id="UP001300261">
    <property type="component" value="Unassembled WGS sequence"/>
</dbReference>
<evidence type="ECO:0000313" key="3">
    <source>
        <dbReference type="Proteomes" id="UP001300261"/>
    </source>
</evidence>
<keyword evidence="1" id="KW-0732">Signal</keyword>
<evidence type="ECO:0000313" key="2">
    <source>
        <dbReference type="EMBL" id="MCX2724000.1"/>
    </source>
</evidence>